<dbReference type="STRING" id="1499688.BN000_00051"/>
<gene>
    <name evidence="2" type="primary">ydhI</name>
    <name evidence="2" type="ORF">BN000_00051</name>
</gene>
<dbReference type="PROSITE" id="PS51186">
    <property type="entry name" value="GNAT"/>
    <property type="match status" value="1"/>
</dbReference>
<evidence type="ECO:0000259" key="1">
    <source>
        <dbReference type="PROSITE" id="PS51186"/>
    </source>
</evidence>
<name>A0A0U1NQ57_9BACI</name>
<reference evidence="3" key="1">
    <citation type="submission" date="2015-05" db="EMBL/GenBank/DDBJ databases">
        <authorList>
            <person name="Urmite Genomes"/>
        </authorList>
    </citation>
    <scope>NUCLEOTIDE SEQUENCE [LARGE SCALE GENOMIC DNA]</scope>
    <source>
        <strain evidence="3">LF1</strain>
    </source>
</reference>
<keyword evidence="3" id="KW-1185">Reference proteome</keyword>
<protein>
    <submittedName>
        <fullName evidence="2">Acetyltransferase</fullName>
    </submittedName>
</protein>
<keyword evidence="2" id="KW-0808">Transferase</keyword>
<dbReference type="RefSeq" id="WP_090629321.1">
    <property type="nucleotide sequence ID" value="NZ_CVRB01000001.1"/>
</dbReference>
<dbReference type="Proteomes" id="UP000199087">
    <property type="component" value="Unassembled WGS sequence"/>
</dbReference>
<dbReference type="OrthoDB" id="9794566at2"/>
<sequence>MIGKSIESAVTFYELKWDTEFFGVSCAKAVLTKPLSLDEWNELKVRFQEYQFISIENRDSNPFNAQLLGKDTTAFLADVNIQFVKKLEGAYEIPKNISVHQALERNGHVIEMADFKYSKFIEDRELLKRGGDKVYHQWLINSFNKPDKYYALSKDEQGEINGFLLHSYSNNACVIELIAVSSTTTRGGTGTSLFKTVEYAAYQNGCNKIKVGTQVRNIGAINFYHKVGCKQVGCHQVYHLWN</sequence>
<dbReference type="InterPro" id="IPR016181">
    <property type="entry name" value="Acyl_CoA_acyltransferase"/>
</dbReference>
<evidence type="ECO:0000313" key="2">
    <source>
        <dbReference type="EMBL" id="CRK80170.1"/>
    </source>
</evidence>
<dbReference type="Gene3D" id="3.40.630.30">
    <property type="match status" value="1"/>
</dbReference>
<dbReference type="SUPFAM" id="SSF55729">
    <property type="entry name" value="Acyl-CoA N-acyltransferases (Nat)"/>
    <property type="match status" value="1"/>
</dbReference>
<organism evidence="2 3">
    <name type="scientific">Neobacillus massiliamazoniensis</name>
    <dbReference type="NCBI Taxonomy" id="1499688"/>
    <lineage>
        <taxon>Bacteria</taxon>
        <taxon>Bacillati</taxon>
        <taxon>Bacillota</taxon>
        <taxon>Bacilli</taxon>
        <taxon>Bacillales</taxon>
        <taxon>Bacillaceae</taxon>
        <taxon>Neobacillus</taxon>
    </lineage>
</organism>
<dbReference type="EMBL" id="CVRB01000001">
    <property type="protein sequence ID" value="CRK80170.1"/>
    <property type="molecule type" value="Genomic_DNA"/>
</dbReference>
<dbReference type="Pfam" id="PF00583">
    <property type="entry name" value="Acetyltransf_1"/>
    <property type="match status" value="1"/>
</dbReference>
<dbReference type="InterPro" id="IPR000182">
    <property type="entry name" value="GNAT_dom"/>
</dbReference>
<feature type="domain" description="N-acetyltransferase" evidence="1">
    <location>
        <begin position="110"/>
        <end position="242"/>
    </location>
</feature>
<evidence type="ECO:0000313" key="3">
    <source>
        <dbReference type="Proteomes" id="UP000199087"/>
    </source>
</evidence>
<accession>A0A0U1NQ57</accession>
<dbReference type="AlphaFoldDB" id="A0A0U1NQ57"/>
<dbReference type="GO" id="GO:0016747">
    <property type="term" value="F:acyltransferase activity, transferring groups other than amino-acyl groups"/>
    <property type="evidence" value="ECO:0007669"/>
    <property type="project" value="InterPro"/>
</dbReference>
<proteinExistence type="predicted"/>